<dbReference type="CDD" id="cd16936">
    <property type="entry name" value="HATPase_RsbW-like"/>
    <property type="match status" value="1"/>
</dbReference>
<keyword evidence="1" id="KW-0378">Hydrolase</keyword>
<dbReference type="Proteomes" id="UP000541969">
    <property type="component" value="Unassembled WGS sequence"/>
</dbReference>
<evidence type="ECO:0000313" key="6">
    <source>
        <dbReference type="EMBL" id="NYJ06058.1"/>
    </source>
</evidence>
<dbReference type="EMBL" id="JACBZT010000001">
    <property type="protein sequence ID" value="NYJ06058.1"/>
    <property type="molecule type" value="Genomic_DNA"/>
</dbReference>
<sequence>MSGDAGWSAGELDPAGMAEVLGQFPSFIAVYEGKDLCCVFANEAAKAIVDGREFVGLPLRTALPEFVDQGIAALVEGVYESGAPAQAREWRVQMMPPGGTEPVEVFATFDASPWRAPDGSLRGVITTGNLVTDMVQARLAARAEAEESEQRYRRAQADVVALQQTLLPSHLPVLPRTALAAHYLVAATDHAAGGDWFDALRLPDGRLALVVGDVVGHGIEASAAMGQLRAVLRELLHTTPDLGTALARLDAFAAGVPAARAATVCVVLLDQGTGELRYSRMGHPPPLVVDGPDASRYLAPTGSGPLGTSAAVPEVAEDVLAPDELLLLFSDGLVERPGRSTTEGLTELRRLATAALANRVLPAGAPESAVDRVCQQCVEVLTRSGHDDDVTVLAAQLRAVPPAPLHREVGSGAELRALRSELGRWLVDLGADADDVAALQLAVTEAVSNSIEHGYGNRGGTVRVEAELEESGRLRCSVSDRGHWRNPPLDPGYRGRGLAIISAHTDRYSIDRRGDGTVAVLERELHHPAVLASGSARPAPPDDAEPPFSTETTEGDPVRVTVSGAVDITTAERLAATLRGASRAGALPLEVDLTGVTQLASAGVQALHQFIDGCAVGRDGLAIIAPAGSVARSVLELVGLGDRVRPA</sequence>
<dbReference type="PANTHER" id="PTHR43156:SF2">
    <property type="entry name" value="STAGE II SPORULATION PROTEIN E"/>
    <property type="match status" value="1"/>
</dbReference>
<feature type="region of interest" description="Disordered" evidence="3">
    <location>
        <begin position="530"/>
        <end position="557"/>
    </location>
</feature>
<dbReference type="SMART" id="SM00331">
    <property type="entry name" value="PP2C_SIG"/>
    <property type="match status" value="1"/>
</dbReference>
<evidence type="ECO:0000256" key="2">
    <source>
        <dbReference type="SAM" id="Coils"/>
    </source>
</evidence>
<gene>
    <name evidence="6" type="ORF">GGQ55_002336</name>
</gene>
<reference evidence="6 7" key="1">
    <citation type="submission" date="2020-07" db="EMBL/GenBank/DDBJ databases">
        <title>Sequencing the genomes of 1000 actinobacteria strains.</title>
        <authorList>
            <person name="Klenk H.-P."/>
        </authorList>
    </citation>
    <scope>NUCLEOTIDE SEQUENCE [LARGE SCALE GENOMIC DNA]</scope>
    <source>
        <strain evidence="6 7">DSM 104001</strain>
    </source>
</reference>
<evidence type="ECO:0000259" key="5">
    <source>
        <dbReference type="PROSITE" id="PS51746"/>
    </source>
</evidence>
<dbReference type="PANTHER" id="PTHR43156">
    <property type="entry name" value="STAGE II SPORULATION PROTEIN E-RELATED"/>
    <property type="match status" value="1"/>
</dbReference>
<accession>A0A853CIF4</accession>
<dbReference type="InterPro" id="IPR002645">
    <property type="entry name" value="STAS_dom"/>
</dbReference>
<dbReference type="SUPFAM" id="SSF81606">
    <property type="entry name" value="PP2C-like"/>
    <property type="match status" value="1"/>
</dbReference>
<dbReference type="Gene3D" id="3.60.40.10">
    <property type="entry name" value="PPM-type phosphatase domain"/>
    <property type="match status" value="1"/>
</dbReference>
<dbReference type="Pfam" id="PF07228">
    <property type="entry name" value="SpoIIE"/>
    <property type="match status" value="1"/>
</dbReference>
<keyword evidence="7" id="KW-1185">Reference proteome</keyword>
<evidence type="ECO:0000256" key="1">
    <source>
        <dbReference type="ARBA" id="ARBA00022801"/>
    </source>
</evidence>
<evidence type="ECO:0000313" key="7">
    <source>
        <dbReference type="Proteomes" id="UP000541969"/>
    </source>
</evidence>
<keyword evidence="2" id="KW-0175">Coiled coil</keyword>
<dbReference type="Pfam" id="PF13466">
    <property type="entry name" value="STAS_2"/>
    <property type="match status" value="1"/>
</dbReference>
<dbReference type="AlphaFoldDB" id="A0A853CIF4"/>
<evidence type="ECO:0000256" key="3">
    <source>
        <dbReference type="SAM" id="MobiDB-lite"/>
    </source>
</evidence>
<dbReference type="GO" id="GO:0016791">
    <property type="term" value="F:phosphatase activity"/>
    <property type="evidence" value="ECO:0007669"/>
    <property type="project" value="TreeGrafter"/>
</dbReference>
<dbReference type="PROSITE" id="PS51746">
    <property type="entry name" value="PPM_2"/>
    <property type="match status" value="1"/>
</dbReference>
<dbReference type="InterPro" id="IPR001932">
    <property type="entry name" value="PPM-type_phosphatase-like_dom"/>
</dbReference>
<dbReference type="InterPro" id="IPR052016">
    <property type="entry name" value="Bact_Sigma-Reg"/>
</dbReference>
<feature type="domain" description="STAS" evidence="4">
    <location>
        <begin position="560"/>
        <end position="647"/>
    </location>
</feature>
<dbReference type="InterPro" id="IPR003594">
    <property type="entry name" value="HATPase_dom"/>
</dbReference>
<dbReference type="SUPFAM" id="SSF55874">
    <property type="entry name" value="ATPase domain of HSP90 chaperone/DNA topoisomerase II/histidine kinase"/>
    <property type="match status" value="1"/>
</dbReference>
<name>A0A853CIF4_9ACTN</name>
<dbReference type="Gene3D" id="3.30.750.24">
    <property type="entry name" value="STAS domain"/>
    <property type="match status" value="1"/>
</dbReference>
<dbReference type="PROSITE" id="PS50801">
    <property type="entry name" value="STAS"/>
    <property type="match status" value="1"/>
</dbReference>
<dbReference type="CDD" id="cd07043">
    <property type="entry name" value="STAS_anti-anti-sigma_factors"/>
    <property type="match status" value="1"/>
</dbReference>
<feature type="coiled-coil region" evidence="2">
    <location>
        <begin position="138"/>
        <end position="165"/>
    </location>
</feature>
<dbReference type="InterPro" id="IPR058548">
    <property type="entry name" value="MlaB-like_STAS"/>
</dbReference>
<dbReference type="Pfam" id="PF08448">
    <property type="entry name" value="PAS_4"/>
    <property type="match status" value="1"/>
</dbReference>
<dbReference type="InterPro" id="IPR013656">
    <property type="entry name" value="PAS_4"/>
</dbReference>
<dbReference type="InterPro" id="IPR036457">
    <property type="entry name" value="PPM-type-like_dom_sf"/>
</dbReference>
<protein>
    <submittedName>
        <fullName evidence="6">Serine phosphatase RsbU (Regulator of sigma subunit)/anti-sigma regulatory factor (Ser/Thr protein kinase)/anti-anti-sigma regulatory factor</fullName>
    </submittedName>
</protein>
<feature type="domain" description="PPM-type phosphatase" evidence="5">
    <location>
        <begin position="177"/>
        <end position="397"/>
    </location>
</feature>
<dbReference type="Gene3D" id="3.30.565.10">
    <property type="entry name" value="Histidine kinase-like ATPase, C-terminal domain"/>
    <property type="match status" value="1"/>
</dbReference>
<evidence type="ECO:0000259" key="4">
    <source>
        <dbReference type="PROSITE" id="PS50801"/>
    </source>
</evidence>
<dbReference type="Gene3D" id="3.30.450.20">
    <property type="entry name" value="PAS domain"/>
    <property type="match status" value="1"/>
</dbReference>
<dbReference type="InterPro" id="IPR036890">
    <property type="entry name" value="HATPase_C_sf"/>
</dbReference>
<proteinExistence type="predicted"/>
<organism evidence="6 7">
    <name type="scientific">Petropleomorpha daqingensis</name>
    <dbReference type="NCBI Taxonomy" id="2026353"/>
    <lineage>
        <taxon>Bacteria</taxon>
        <taxon>Bacillati</taxon>
        <taxon>Actinomycetota</taxon>
        <taxon>Actinomycetes</taxon>
        <taxon>Geodermatophilales</taxon>
        <taxon>Geodermatophilaceae</taxon>
        <taxon>Petropleomorpha</taxon>
    </lineage>
</organism>
<comment type="caution">
    <text evidence="6">The sequence shown here is derived from an EMBL/GenBank/DDBJ whole genome shotgun (WGS) entry which is preliminary data.</text>
</comment>
<dbReference type="SUPFAM" id="SSF52091">
    <property type="entry name" value="SpoIIaa-like"/>
    <property type="match status" value="1"/>
</dbReference>
<dbReference type="RefSeq" id="WP_179716912.1">
    <property type="nucleotide sequence ID" value="NZ_JACBZT010000001.1"/>
</dbReference>
<dbReference type="InterPro" id="IPR036513">
    <property type="entry name" value="STAS_dom_sf"/>
</dbReference>
<dbReference type="Pfam" id="PF13581">
    <property type="entry name" value="HATPase_c_2"/>
    <property type="match status" value="1"/>
</dbReference>